<dbReference type="Gene3D" id="3.50.50.60">
    <property type="entry name" value="FAD/NAD(P)-binding domain"/>
    <property type="match status" value="1"/>
</dbReference>
<dbReference type="InterPro" id="IPR036188">
    <property type="entry name" value="FAD/NAD-bd_sf"/>
</dbReference>
<accession>A0A542XQ74</accession>
<reference evidence="2 5" key="2">
    <citation type="submission" date="2021-03" db="EMBL/GenBank/DDBJ databases">
        <title>Whole genome shotgun sequence of Salinispora arenicola NBRC 105043.</title>
        <authorList>
            <person name="Komaki H."/>
            <person name="Tamura T."/>
        </authorList>
    </citation>
    <scope>NUCLEOTIDE SEQUENCE [LARGE SCALE GENOMIC DNA]</scope>
    <source>
        <strain evidence="2 5">NBRC 105043</strain>
    </source>
</reference>
<sequence>MLSLPSSTPDFAIVGGGIVGACLAEELSSQGASVLVLDAGAEPGHATHRAAGVAVPSLRYLDDHEFYSWLRTAKLDLNADVARLEPQFGTFSVVRPILRALREQDIDTYGHLLAEAGAGDRVTGADLTAVAAGLKLPPSRHYLHAEGGLMVDGRRYLAAVRGRCRDQGVDWQQGCEVREVREEGRTTVIQTDEATLHADRVVIAAGAWSSAEGLAASTGIRPQRGQMVVLRTDEKLPSILSSAYYLAPGVGDDILVGATEEDAGFADQVTAQGIGQLLRFATAAMPSLADSVPVELRAGLRPVSDTGRPLAGAVPGHERIFISAGHAGHGLLSARASAKGMAAGLLSADWDALPYRMCPTHARGGAA</sequence>
<keyword evidence="5" id="KW-1185">Reference proteome</keyword>
<evidence type="ECO:0000313" key="4">
    <source>
        <dbReference type="Proteomes" id="UP000315983"/>
    </source>
</evidence>
<evidence type="ECO:0000259" key="1">
    <source>
        <dbReference type="Pfam" id="PF01266"/>
    </source>
</evidence>
<dbReference type="InterPro" id="IPR006076">
    <property type="entry name" value="FAD-dep_OxRdtase"/>
</dbReference>
<evidence type="ECO:0000313" key="2">
    <source>
        <dbReference type="EMBL" id="GIM85916.1"/>
    </source>
</evidence>
<feature type="domain" description="FAD dependent oxidoreductase" evidence="1">
    <location>
        <begin position="10"/>
        <end position="342"/>
    </location>
</feature>
<organism evidence="3 4">
    <name type="scientific">Salinispora arenicola</name>
    <dbReference type="NCBI Taxonomy" id="168697"/>
    <lineage>
        <taxon>Bacteria</taxon>
        <taxon>Bacillati</taxon>
        <taxon>Actinomycetota</taxon>
        <taxon>Actinomycetes</taxon>
        <taxon>Micromonosporales</taxon>
        <taxon>Micromonosporaceae</taxon>
        <taxon>Salinispora</taxon>
    </lineage>
</organism>
<dbReference type="GO" id="GO:0005737">
    <property type="term" value="C:cytoplasm"/>
    <property type="evidence" value="ECO:0007669"/>
    <property type="project" value="TreeGrafter"/>
</dbReference>
<dbReference type="Pfam" id="PF01266">
    <property type="entry name" value="DAO"/>
    <property type="match status" value="1"/>
</dbReference>
<dbReference type="EMBL" id="VFOL01000001">
    <property type="protein sequence ID" value="TQL37952.1"/>
    <property type="molecule type" value="Genomic_DNA"/>
</dbReference>
<dbReference type="SUPFAM" id="SSF51905">
    <property type="entry name" value="FAD/NAD(P)-binding domain"/>
    <property type="match status" value="1"/>
</dbReference>
<dbReference type="Gene3D" id="3.30.9.10">
    <property type="entry name" value="D-Amino Acid Oxidase, subunit A, domain 2"/>
    <property type="match status" value="1"/>
</dbReference>
<dbReference type="GeneID" id="93772342"/>
<proteinExistence type="predicted"/>
<dbReference type="PANTHER" id="PTHR13847">
    <property type="entry name" value="SARCOSINE DEHYDROGENASE-RELATED"/>
    <property type="match status" value="1"/>
</dbReference>
<dbReference type="SUPFAM" id="SSF54373">
    <property type="entry name" value="FAD-linked reductases, C-terminal domain"/>
    <property type="match status" value="1"/>
</dbReference>
<comment type="caution">
    <text evidence="3">The sequence shown here is derived from an EMBL/GenBank/DDBJ whole genome shotgun (WGS) entry which is preliminary data.</text>
</comment>
<dbReference type="RefSeq" id="WP_029023790.1">
    <property type="nucleotide sequence ID" value="NZ_BOQM01000017.1"/>
</dbReference>
<dbReference type="Proteomes" id="UP000315983">
    <property type="component" value="Unassembled WGS sequence"/>
</dbReference>
<gene>
    <name evidence="3" type="ORF">FB564_3124</name>
    <name evidence="2" type="ORF">Sar04_26520</name>
</gene>
<dbReference type="AlphaFoldDB" id="A0A542XQ74"/>
<evidence type="ECO:0000313" key="5">
    <source>
        <dbReference type="Proteomes" id="UP000677457"/>
    </source>
</evidence>
<reference evidence="3 4" key="1">
    <citation type="submission" date="2019-06" db="EMBL/GenBank/DDBJ databases">
        <title>Sequencing the genomes of 1000 actinobacteria strains.</title>
        <authorList>
            <person name="Klenk H.-P."/>
        </authorList>
    </citation>
    <scope>NUCLEOTIDE SEQUENCE [LARGE SCALE GENOMIC DNA]</scope>
    <source>
        <strain evidence="3 4">DSM 44819</strain>
    </source>
</reference>
<evidence type="ECO:0000313" key="3">
    <source>
        <dbReference type="EMBL" id="TQL37952.1"/>
    </source>
</evidence>
<protein>
    <submittedName>
        <fullName evidence="2 3">Glycine oxidase</fullName>
    </submittedName>
</protein>
<dbReference type="EMBL" id="BOQM01000017">
    <property type="protein sequence ID" value="GIM85916.1"/>
    <property type="molecule type" value="Genomic_DNA"/>
</dbReference>
<dbReference type="Proteomes" id="UP000677457">
    <property type="component" value="Unassembled WGS sequence"/>
</dbReference>
<name>A0A542XQ74_SALAC</name>